<keyword evidence="1" id="KW-0472">Membrane</keyword>
<feature type="transmembrane region" description="Helical" evidence="1">
    <location>
        <begin position="87"/>
        <end position="108"/>
    </location>
</feature>
<name>A0A9W6TWQ5_9STRA</name>
<sequence>MMVLVILQEYIPLQDPSDGWRANYGFWIRVGILGGMVAIGMVAQAEHLIKGVTFSARQLVLIFIAQAVLYPVASMVFAEFWAFPIPFMGISLNIVFVLLFVVGFRLIVGKQVIQLILANRERLIRHASFVSAQLLLSIVYPVYQVVFNVVLDTPFEIPVILLLPCLKLLMKNVLLHTITHVEDMMPEGIIFTVDFFNALYLVSCMRSASSIITVLVIMIVDFTHDNYTASWVASKNFHNTTPTS</sequence>
<evidence type="ECO:0000313" key="3">
    <source>
        <dbReference type="Proteomes" id="UP001165083"/>
    </source>
</evidence>
<evidence type="ECO:0000313" key="2">
    <source>
        <dbReference type="EMBL" id="GMF21081.1"/>
    </source>
</evidence>
<dbReference type="AlphaFoldDB" id="A0A9W6TWQ5"/>
<feature type="transmembrane region" description="Helical" evidence="1">
    <location>
        <begin position="59"/>
        <end position="81"/>
    </location>
</feature>
<keyword evidence="3" id="KW-1185">Reference proteome</keyword>
<accession>A0A9W6TWQ5</accession>
<dbReference type="Proteomes" id="UP001165083">
    <property type="component" value="Unassembled WGS sequence"/>
</dbReference>
<gene>
    <name evidence="2" type="ORF">Plil01_000827800</name>
</gene>
<proteinExistence type="predicted"/>
<feature type="transmembrane region" description="Helical" evidence="1">
    <location>
        <begin position="129"/>
        <end position="151"/>
    </location>
</feature>
<keyword evidence="1" id="KW-1133">Transmembrane helix</keyword>
<organism evidence="2 3">
    <name type="scientific">Phytophthora lilii</name>
    <dbReference type="NCBI Taxonomy" id="2077276"/>
    <lineage>
        <taxon>Eukaryota</taxon>
        <taxon>Sar</taxon>
        <taxon>Stramenopiles</taxon>
        <taxon>Oomycota</taxon>
        <taxon>Peronosporomycetes</taxon>
        <taxon>Peronosporales</taxon>
        <taxon>Peronosporaceae</taxon>
        <taxon>Phytophthora</taxon>
    </lineage>
</organism>
<keyword evidence="1" id="KW-0812">Transmembrane</keyword>
<reference evidence="2" key="1">
    <citation type="submission" date="2023-04" db="EMBL/GenBank/DDBJ databases">
        <title>Phytophthora lilii NBRC 32176.</title>
        <authorList>
            <person name="Ichikawa N."/>
            <person name="Sato H."/>
            <person name="Tonouchi N."/>
        </authorList>
    </citation>
    <scope>NUCLEOTIDE SEQUENCE</scope>
    <source>
        <strain evidence="2">NBRC 32176</strain>
    </source>
</reference>
<feature type="transmembrane region" description="Helical" evidence="1">
    <location>
        <begin position="195"/>
        <end position="220"/>
    </location>
</feature>
<feature type="transmembrane region" description="Helical" evidence="1">
    <location>
        <begin position="26"/>
        <end position="47"/>
    </location>
</feature>
<protein>
    <submittedName>
        <fullName evidence="2">Unnamed protein product</fullName>
    </submittedName>
</protein>
<comment type="caution">
    <text evidence="2">The sequence shown here is derived from an EMBL/GenBank/DDBJ whole genome shotgun (WGS) entry which is preliminary data.</text>
</comment>
<evidence type="ECO:0000256" key="1">
    <source>
        <dbReference type="SAM" id="Phobius"/>
    </source>
</evidence>
<dbReference type="EMBL" id="BSXW01000394">
    <property type="protein sequence ID" value="GMF21081.1"/>
    <property type="molecule type" value="Genomic_DNA"/>
</dbReference>